<dbReference type="Gene3D" id="3.40.50.300">
    <property type="entry name" value="P-loop containing nucleotide triphosphate hydrolases"/>
    <property type="match status" value="1"/>
</dbReference>
<dbReference type="EC" id="2.7.7.7" evidence="2"/>
<keyword evidence="3" id="KW-0479">Metal-binding</keyword>
<name>A0A382IQU5_9ZZZZ</name>
<dbReference type="Pfam" id="PF13177">
    <property type="entry name" value="DNA_pol3_delta2"/>
    <property type="match status" value="1"/>
</dbReference>
<evidence type="ECO:0000256" key="2">
    <source>
        <dbReference type="ARBA" id="ARBA00012417"/>
    </source>
</evidence>
<organism evidence="10">
    <name type="scientific">marine metagenome</name>
    <dbReference type="NCBI Taxonomy" id="408172"/>
    <lineage>
        <taxon>unclassified sequences</taxon>
        <taxon>metagenomes</taxon>
        <taxon>ecological metagenomes</taxon>
    </lineage>
</organism>
<dbReference type="CDD" id="cd00009">
    <property type="entry name" value="AAA"/>
    <property type="match status" value="1"/>
</dbReference>
<dbReference type="GO" id="GO:0006261">
    <property type="term" value="P:DNA-templated DNA replication"/>
    <property type="evidence" value="ECO:0007669"/>
    <property type="project" value="TreeGrafter"/>
</dbReference>
<evidence type="ECO:0000256" key="3">
    <source>
        <dbReference type="ARBA" id="ARBA00022723"/>
    </source>
</evidence>
<evidence type="ECO:0000259" key="9">
    <source>
        <dbReference type="SMART" id="SM00382"/>
    </source>
</evidence>
<sequence>MSYEVLAQKWRPQSFNDVVSQTHITVTLRNQVSSGRIGHAYLFWGPRGTGKTTVARILAKAANCQQDPEDHTLLAEPCNDCQSCNEISSGRSVDVIEMDAASNRGIDPIRELRESARLTPASCMYKIYIIDEAHMLTPEAFNALLKTLEEPPPHVIFILATTERHKIPQTITSRCQDFDFRYMEQLQIT</sequence>
<feature type="domain" description="AAA+ ATPase" evidence="9">
    <location>
        <begin position="37"/>
        <end position="184"/>
    </location>
</feature>
<dbReference type="PANTHER" id="PTHR11669">
    <property type="entry name" value="REPLICATION FACTOR C / DNA POLYMERASE III GAMMA-TAU SUBUNIT"/>
    <property type="match status" value="1"/>
</dbReference>
<dbReference type="AlphaFoldDB" id="A0A382IQU5"/>
<keyword evidence="5" id="KW-0862">Zinc</keyword>
<dbReference type="InterPro" id="IPR003593">
    <property type="entry name" value="AAA+_ATPase"/>
</dbReference>
<reference evidence="10" key="1">
    <citation type="submission" date="2018-05" db="EMBL/GenBank/DDBJ databases">
        <authorList>
            <person name="Lanie J.A."/>
            <person name="Ng W.-L."/>
            <person name="Kazmierczak K.M."/>
            <person name="Andrzejewski T.M."/>
            <person name="Davidsen T.M."/>
            <person name="Wayne K.J."/>
            <person name="Tettelin H."/>
            <person name="Glass J.I."/>
            <person name="Rusch D."/>
            <person name="Podicherti R."/>
            <person name="Tsui H.-C.T."/>
            <person name="Winkler M.E."/>
        </authorList>
    </citation>
    <scope>NUCLEOTIDE SEQUENCE</scope>
</reference>
<comment type="catalytic activity">
    <reaction evidence="8">
        <text>DNA(n) + a 2'-deoxyribonucleoside 5'-triphosphate = DNA(n+1) + diphosphate</text>
        <dbReference type="Rhea" id="RHEA:22508"/>
        <dbReference type="Rhea" id="RHEA-COMP:17339"/>
        <dbReference type="Rhea" id="RHEA-COMP:17340"/>
        <dbReference type="ChEBI" id="CHEBI:33019"/>
        <dbReference type="ChEBI" id="CHEBI:61560"/>
        <dbReference type="ChEBI" id="CHEBI:173112"/>
        <dbReference type="EC" id="2.7.7.7"/>
    </reaction>
</comment>
<evidence type="ECO:0000256" key="8">
    <source>
        <dbReference type="ARBA" id="ARBA00049244"/>
    </source>
</evidence>
<evidence type="ECO:0000256" key="6">
    <source>
        <dbReference type="ARBA" id="ARBA00022840"/>
    </source>
</evidence>
<dbReference type="GO" id="GO:0009360">
    <property type="term" value="C:DNA polymerase III complex"/>
    <property type="evidence" value="ECO:0007669"/>
    <property type="project" value="InterPro"/>
</dbReference>
<dbReference type="NCBIfam" id="TIGR02397">
    <property type="entry name" value="dnaX_nterm"/>
    <property type="match status" value="1"/>
</dbReference>
<dbReference type="EMBL" id="UINC01068422">
    <property type="protein sequence ID" value="SVC01041.1"/>
    <property type="molecule type" value="Genomic_DNA"/>
</dbReference>
<comment type="similarity">
    <text evidence="1">Belongs to the DnaX/STICHEL family.</text>
</comment>
<dbReference type="GO" id="GO:0003887">
    <property type="term" value="F:DNA-directed DNA polymerase activity"/>
    <property type="evidence" value="ECO:0007669"/>
    <property type="project" value="UniProtKB-KW"/>
</dbReference>
<dbReference type="GO" id="GO:0005524">
    <property type="term" value="F:ATP binding"/>
    <property type="evidence" value="ECO:0007669"/>
    <property type="project" value="UniProtKB-KW"/>
</dbReference>
<dbReference type="InterPro" id="IPR027417">
    <property type="entry name" value="P-loop_NTPase"/>
</dbReference>
<gene>
    <name evidence="10" type="ORF">METZ01_LOCUS253895</name>
</gene>
<dbReference type="InterPro" id="IPR012763">
    <property type="entry name" value="DNA_pol_III_sug/sutau_N"/>
</dbReference>
<dbReference type="PANTHER" id="PTHR11669:SF0">
    <property type="entry name" value="PROTEIN STICHEL-LIKE 2"/>
    <property type="match status" value="1"/>
</dbReference>
<keyword evidence="6" id="KW-0067">ATP-binding</keyword>
<proteinExistence type="inferred from homology"/>
<keyword evidence="7" id="KW-0548">Nucleotidyltransferase</keyword>
<accession>A0A382IQU5</accession>
<evidence type="ECO:0000313" key="10">
    <source>
        <dbReference type="EMBL" id="SVC01041.1"/>
    </source>
</evidence>
<dbReference type="FunFam" id="3.40.50.300:FF:000014">
    <property type="entry name" value="DNA polymerase III subunit gamma/tau"/>
    <property type="match status" value="1"/>
</dbReference>
<evidence type="ECO:0000256" key="1">
    <source>
        <dbReference type="ARBA" id="ARBA00006360"/>
    </source>
</evidence>
<dbReference type="SMART" id="SM00382">
    <property type="entry name" value="AAA"/>
    <property type="match status" value="1"/>
</dbReference>
<protein>
    <recommendedName>
        <fullName evidence="2">DNA-directed DNA polymerase</fullName>
        <ecNumber evidence="2">2.7.7.7</ecNumber>
    </recommendedName>
</protein>
<evidence type="ECO:0000256" key="7">
    <source>
        <dbReference type="ARBA" id="ARBA00022932"/>
    </source>
</evidence>
<keyword evidence="7" id="KW-0808">Transferase</keyword>
<dbReference type="SUPFAM" id="SSF52540">
    <property type="entry name" value="P-loop containing nucleoside triphosphate hydrolases"/>
    <property type="match status" value="1"/>
</dbReference>
<keyword evidence="4" id="KW-0547">Nucleotide-binding</keyword>
<evidence type="ECO:0000256" key="5">
    <source>
        <dbReference type="ARBA" id="ARBA00022833"/>
    </source>
</evidence>
<keyword evidence="7" id="KW-0239">DNA-directed DNA polymerase</keyword>
<evidence type="ECO:0000256" key="4">
    <source>
        <dbReference type="ARBA" id="ARBA00022741"/>
    </source>
</evidence>
<feature type="non-terminal residue" evidence="10">
    <location>
        <position position="189"/>
    </location>
</feature>
<dbReference type="InterPro" id="IPR050238">
    <property type="entry name" value="DNA_Rep/Repair_Clamp_Loader"/>
</dbReference>
<dbReference type="GO" id="GO:0046872">
    <property type="term" value="F:metal ion binding"/>
    <property type="evidence" value="ECO:0007669"/>
    <property type="project" value="UniProtKB-KW"/>
</dbReference>